<evidence type="ECO:0000256" key="9">
    <source>
        <dbReference type="RuleBase" id="RU366010"/>
    </source>
</evidence>
<feature type="non-terminal residue" evidence="10">
    <location>
        <position position="1"/>
    </location>
</feature>
<keyword evidence="3 8" id="KW-0479">Metal-binding</keyword>
<dbReference type="STRING" id="215637.A0A4Q0A1H8"/>
<dbReference type="PANTHER" id="PTHR12918">
    <property type="entry name" value="CYSTEINE DIOXYGENASE"/>
    <property type="match status" value="1"/>
</dbReference>
<gene>
    <name evidence="10" type="ORF">BJ085DRAFT_1525</name>
</gene>
<name>A0A4Q0A1H8_9FUNG</name>
<evidence type="ECO:0000256" key="5">
    <source>
        <dbReference type="ARBA" id="ARBA00023002"/>
    </source>
</evidence>
<dbReference type="GO" id="GO:0008198">
    <property type="term" value="F:ferrous iron binding"/>
    <property type="evidence" value="ECO:0007669"/>
    <property type="project" value="TreeGrafter"/>
</dbReference>
<dbReference type="InterPro" id="IPR010300">
    <property type="entry name" value="CDO_1"/>
</dbReference>
<dbReference type="EMBL" id="ML002232">
    <property type="protein sequence ID" value="RKP39976.1"/>
    <property type="molecule type" value="Genomic_DNA"/>
</dbReference>
<organism evidence="10 11">
    <name type="scientific">Dimargaris cristalligena</name>
    <dbReference type="NCBI Taxonomy" id="215637"/>
    <lineage>
        <taxon>Eukaryota</taxon>
        <taxon>Fungi</taxon>
        <taxon>Fungi incertae sedis</taxon>
        <taxon>Zoopagomycota</taxon>
        <taxon>Kickxellomycotina</taxon>
        <taxon>Dimargaritomycetes</taxon>
        <taxon>Dimargaritales</taxon>
        <taxon>Dimargaritaceae</taxon>
        <taxon>Dimargaris</taxon>
    </lineage>
</organism>
<evidence type="ECO:0000313" key="11">
    <source>
        <dbReference type="Proteomes" id="UP000268162"/>
    </source>
</evidence>
<dbReference type="InterPro" id="IPR014710">
    <property type="entry name" value="RmlC-like_jellyroll"/>
</dbReference>
<reference evidence="11" key="1">
    <citation type="journal article" date="2018" name="Nat. Microbiol.">
        <title>Leveraging single-cell genomics to expand the fungal tree of life.</title>
        <authorList>
            <person name="Ahrendt S.R."/>
            <person name="Quandt C.A."/>
            <person name="Ciobanu D."/>
            <person name="Clum A."/>
            <person name="Salamov A."/>
            <person name="Andreopoulos B."/>
            <person name="Cheng J.F."/>
            <person name="Woyke T."/>
            <person name="Pelin A."/>
            <person name="Henrissat B."/>
            <person name="Reynolds N.K."/>
            <person name="Benny G.L."/>
            <person name="Smith M.E."/>
            <person name="James T.Y."/>
            <person name="Grigoriev I.V."/>
        </authorList>
    </citation>
    <scope>NUCLEOTIDE SEQUENCE [LARGE SCALE GENOMIC DNA]</scope>
    <source>
        <strain evidence="11">RSA 468</strain>
    </source>
</reference>
<evidence type="ECO:0000256" key="7">
    <source>
        <dbReference type="PIRSR" id="PIRSR610300-50"/>
    </source>
</evidence>
<evidence type="ECO:0000256" key="2">
    <source>
        <dbReference type="ARBA" id="ARBA00013133"/>
    </source>
</evidence>
<evidence type="ECO:0000313" key="10">
    <source>
        <dbReference type="EMBL" id="RKP39976.1"/>
    </source>
</evidence>
<dbReference type="SUPFAM" id="SSF51182">
    <property type="entry name" value="RmlC-like cupins"/>
    <property type="match status" value="1"/>
</dbReference>
<keyword evidence="4 9" id="KW-0223">Dioxygenase</keyword>
<comment type="catalytic activity">
    <reaction evidence="9">
        <text>L-cysteine + O2 = 3-sulfino-L-alanine + H(+)</text>
        <dbReference type="Rhea" id="RHEA:20441"/>
        <dbReference type="ChEBI" id="CHEBI:15378"/>
        <dbReference type="ChEBI" id="CHEBI:15379"/>
        <dbReference type="ChEBI" id="CHEBI:35235"/>
        <dbReference type="ChEBI" id="CHEBI:61085"/>
        <dbReference type="EC" id="1.13.11.20"/>
    </reaction>
</comment>
<dbReference type="GO" id="GO:0017172">
    <property type="term" value="F:cysteine dioxygenase activity"/>
    <property type="evidence" value="ECO:0007669"/>
    <property type="project" value="UniProtKB-UniRule"/>
</dbReference>
<feature type="binding site" evidence="8">
    <location>
        <position position="81"/>
    </location>
    <ligand>
        <name>Fe cation</name>
        <dbReference type="ChEBI" id="CHEBI:24875"/>
        <note>catalytic</note>
    </ligand>
</feature>
<dbReference type="AlphaFoldDB" id="A0A4Q0A1H8"/>
<keyword evidence="5 9" id="KW-0560">Oxidoreductase</keyword>
<keyword evidence="7" id="KW-0883">Thioether bond</keyword>
<dbReference type="EC" id="1.13.11.20" evidence="2 9"/>
<dbReference type="Gene3D" id="2.60.120.10">
    <property type="entry name" value="Jelly Rolls"/>
    <property type="match status" value="1"/>
</dbReference>
<feature type="non-terminal residue" evidence="10">
    <location>
        <position position="193"/>
    </location>
</feature>
<evidence type="ECO:0000256" key="4">
    <source>
        <dbReference type="ARBA" id="ARBA00022964"/>
    </source>
</evidence>
<feature type="binding site" evidence="8">
    <location>
        <position position="83"/>
    </location>
    <ligand>
        <name>Fe cation</name>
        <dbReference type="ChEBI" id="CHEBI:24875"/>
        <note>catalytic</note>
    </ligand>
</feature>
<dbReference type="CDD" id="cd10548">
    <property type="entry name" value="cupin_CDO"/>
    <property type="match status" value="1"/>
</dbReference>
<proteinExistence type="inferred from homology"/>
<dbReference type="PANTHER" id="PTHR12918:SF1">
    <property type="entry name" value="CYSTEINE DIOXYGENASE TYPE 1"/>
    <property type="match status" value="1"/>
</dbReference>
<sequence length="193" mass="22008">DLNFLIRAIRFELGDGGLDSDHVNVGRVETLMSAYQSNKADWQQYAHFDKYKYTRNLVDDGNGQFNLLILAWGPGQKSPIHDHARSHCVMKVLDGSLIETQYHWPQILQHPYENPQQPLRIQKETHLKENSVAYIHDRIGLHRVGNSSDVCGSVSLHLYTPPIHFCHSFNESTGHARASTCQTFHSQYGVKNS</sequence>
<keyword evidence="11" id="KW-1185">Reference proteome</keyword>
<comment type="cofactor">
    <cofactor evidence="9">
        <name>Fe cation</name>
        <dbReference type="ChEBI" id="CHEBI:24875"/>
    </cofactor>
    <text evidence="9">Binds 1 Fe cation per subunit.</text>
</comment>
<evidence type="ECO:0000256" key="3">
    <source>
        <dbReference type="ARBA" id="ARBA00022723"/>
    </source>
</evidence>
<dbReference type="Pfam" id="PF05995">
    <property type="entry name" value="CDO_I"/>
    <property type="match status" value="1"/>
</dbReference>
<dbReference type="InterPro" id="IPR011051">
    <property type="entry name" value="RmlC_Cupin_sf"/>
</dbReference>
<evidence type="ECO:0000256" key="1">
    <source>
        <dbReference type="ARBA" id="ARBA00006622"/>
    </source>
</evidence>
<dbReference type="GO" id="GO:0019448">
    <property type="term" value="P:L-cysteine catabolic process"/>
    <property type="evidence" value="ECO:0007669"/>
    <property type="project" value="TreeGrafter"/>
</dbReference>
<evidence type="ECO:0000256" key="6">
    <source>
        <dbReference type="ARBA" id="ARBA00023004"/>
    </source>
</evidence>
<evidence type="ECO:0000256" key="8">
    <source>
        <dbReference type="PIRSR" id="PIRSR610300-51"/>
    </source>
</evidence>
<protein>
    <recommendedName>
        <fullName evidence="2 9">Cysteine dioxygenase</fullName>
        <ecNumber evidence="2 9">1.13.11.20</ecNumber>
    </recommendedName>
</protein>
<dbReference type="Proteomes" id="UP000268162">
    <property type="component" value="Unassembled WGS sequence"/>
</dbReference>
<feature type="binding site" evidence="8">
    <location>
        <position position="142"/>
    </location>
    <ligand>
        <name>Fe cation</name>
        <dbReference type="ChEBI" id="CHEBI:24875"/>
        <note>catalytic</note>
    </ligand>
</feature>
<keyword evidence="6 8" id="KW-0408">Iron</keyword>
<accession>A0A4Q0A1H8</accession>
<comment type="similarity">
    <text evidence="1 9">Belongs to the cysteine dioxygenase family.</text>
</comment>
<feature type="cross-link" description="3'-(S-cysteinyl)-tyrosine (Cys-Tyr)" evidence="7">
    <location>
        <begin position="88"/>
        <end position="159"/>
    </location>
</feature>